<name>M0BZW3_9EURY</name>
<dbReference type="Pfam" id="PF00561">
    <property type="entry name" value="Abhydrolase_1"/>
    <property type="match status" value="1"/>
</dbReference>
<dbReference type="Gene3D" id="3.40.50.1820">
    <property type="entry name" value="alpha/beta hydrolase"/>
    <property type="match status" value="1"/>
</dbReference>
<dbReference type="OrthoDB" id="7466at2157"/>
<gene>
    <name evidence="4" type="ORF">C477_18625</name>
</gene>
<evidence type="ECO:0000313" key="5">
    <source>
        <dbReference type="Proteomes" id="UP000011657"/>
    </source>
</evidence>
<dbReference type="RefSeq" id="WP_008895984.1">
    <property type="nucleotide sequence ID" value="NZ_AOIS01000058.1"/>
</dbReference>
<feature type="domain" description="AB hydrolase-1" evidence="3">
    <location>
        <begin position="33"/>
        <end position="130"/>
    </location>
</feature>
<dbReference type="PANTHER" id="PTHR43798">
    <property type="entry name" value="MONOACYLGLYCEROL LIPASE"/>
    <property type="match status" value="1"/>
</dbReference>
<dbReference type="InterPro" id="IPR029058">
    <property type="entry name" value="AB_hydrolase_fold"/>
</dbReference>
<dbReference type="STRING" id="1227488.C477_18625"/>
<dbReference type="InterPro" id="IPR050266">
    <property type="entry name" value="AB_hydrolase_sf"/>
</dbReference>
<evidence type="ECO:0000256" key="2">
    <source>
        <dbReference type="SAM" id="MobiDB-lite"/>
    </source>
</evidence>
<comment type="caution">
    <text evidence="4">The sequence shown here is derived from an EMBL/GenBank/DDBJ whole genome shotgun (WGS) entry which is preliminary data.</text>
</comment>
<dbReference type="PANTHER" id="PTHR43798:SF31">
    <property type="entry name" value="AB HYDROLASE SUPERFAMILY PROTEIN YCLE"/>
    <property type="match status" value="1"/>
</dbReference>
<dbReference type="EMBL" id="AOIS01000058">
    <property type="protein sequence ID" value="ELZ15229.1"/>
    <property type="molecule type" value="Genomic_DNA"/>
</dbReference>
<sequence>MADVTTPDGWTDGDVEADGVRLHYYRSGGSGRPFVVSHGITNDGRSRIPLVEDLTDEYDVIAYDARGHGRSAAPDEQYTYADLADDLVGLVDALELEAPVLYGHSMGGTTVATAAAREPDLPQAVVLEDPELLGLAGDADADGDGDGADAGGEGDEAEPDPADDDFLNPIVERVRGRPAPSREALLETEPELQPLLEADRERLATLLADAFMNVDETVETLFAAERADPAAVFAAIEAPTLVLKADAAPDARERHREAAAHLPAGRLVHVDGAGHCVLRDEPDRTLELVREFLASH</sequence>
<keyword evidence="1 4" id="KW-0378">Hydrolase</keyword>
<dbReference type="eggNOG" id="arCOG01648">
    <property type="taxonomic scope" value="Archaea"/>
</dbReference>
<dbReference type="SUPFAM" id="SSF53474">
    <property type="entry name" value="alpha/beta-Hydrolases"/>
    <property type="match status" value="1"/>
</dbReference>
<protein>
    <submittedName>
        <fullName evidence="4">Alpha/beta hydrolase</fullName>
    </submittedName>
</protein>
<evidence type="ECO:0000256" key="1">
    <source>
        <dbReference type="ARBA" id="ARBA00022801"/>
    </source>
</evidence>
<organism evidence="4 5">
    <name type="scientific">Haloterrigena salina JCM 13891</name>
    <dbReference type="NCBI Taxonomy" id="1227488"/>
    <lineage>
        <taxon>Archaea</taxon>
        <taxon>Methanobacteriati</taxon>
        <taxon>Methanobacteriota</taxon>
        <taxon>Stenosarchaea group</taxon>
        <taxon>Halobacteria</taxon>
        <taxon>Halobacteriales</taxon>
        <taxon>Natrialbaceae</taxon>
        <taxon>Haloterrigena</taxon>
    </lineage>
</organism>
<accession>M0BZW3</accession>
<feature type="compositionally biased region" description="Acidic residues" evidence="2">
    <location>
        <begin position="139"/>
        <end position="166"/>
    </location>
</feature>
<dbReference type="GO" id="GO:0016020">
    <property type="term" value="C:membrane"/>
    <property type="evidence" value="ECO:0007669"/>
    <property type="project" value="TreeGrafter"/>
</dbReference>
<proteinExistence type="predicted"/>
<dbReference type="Proteomes" id="UP000011657">
    <property type="component" value="Unassembled WGS sequence"/>
</dbReference>
<dbReference type="GO" id="GO:0016787">
    <property type="term" value="F:hydrolase activity"/>
    <property type="evidence" value="ECO:0007669"/>
    <property type="project" value="UniProtKB-KW"/>
</dbReference>
<feature type="region of interest" description="Disordered" evidence="2">
    <location>
        <begin position="135"/>
        <end position="167"/>
    </location>
</feature>
<dbReference type="AlphaFoldDB" id="M0BZW3"/>
<reference evidence="4 5" key="1">
    <citation type="journal article" date="2014" name="PLoS Genet.">
        <title>Phylogenetically driven sequencing of extremely halophilic archaea reveals strategies for static and dynamic osmo-response.</title>
        <authorList>
            <person name="Becker E.A."/>
            <person name="Seitzer P.M."/>
            <person name="Tritt A."/>
            <person name="Larsen D."/>
            <person name="Krusor M."/>
            <person name="Yao A.I."/>
            <person name="Wu D."/>
            <person name="Madern D."/>
            <person name="Eisen J.A."/>
            <person name="Darling A.E."/>
            <person name="Facciotti M.T."/>
        </authorList>
    </citation>
    <scope>NUCLEOTIDE SEQUENCE [LARGE SCALE GENOMIC DNA]</scope>
    <source>
        <strain evidence="4 5">JCM 13891</strain>
    </source>
</reference>
<evidence type="ECO:0000259" key="3">
    <source>
        <dbReference type="Pfam" id="PF00561"/>
    </source>
</evidence>
<keyword evidence="5" id="KW-1185">Reference proteome</keyword>
<evidence type="ECO:0000313" key="4">
    <source>
        <dbReference type="EMBL" id="ELZ15229.1"/>
    </source>
</evidence>
<dbReference type="PATRIC" id="fig|1227488.3.peg.3732"/>
<dbReference type="InterPro" id="IPR000073">
    <property type="entry name" value="AB_hydrolase_1"/>
</dbReference>